<evidence type="ECO:0000256" key="8">
    <source>
        <dbReference type="ARBA" id="ARBA00022801"/>
    </source>
</evidence>
<evidence type="ECO:0000259" key="17">
    <source>
        <dbReference type="SMART" id="SM00936"/>
    </source>
</evidence>
<dbReference type="GO" id="GO:0009252">
    <property type="term" value="P:peptidoglycan biosynthetic process"/>
    <property type="evidence" value="ECO:0007669"/>
    <property type="project" value="UniProtKB-UniPathway"/>
</dbReference>
<keyword evidence="9" id="KW-0133">Cell shape</keyword>
<evidence type="ECO:0000256" key="4">
    <source>
        <dbReference type="ARBA" id="ARBA00012448"/>
    </source>
</evidence>
<reference evidence="18 19" key="1">
    <citation type="submission" date="2019-07" db="EMBL/GenBank/DDBJ databases">
        <title>Tepidimonas alkaliphilus YIM 72238 draft genome.</title>
        <authorList>
            <person name="Da Costa M.S."/>
            <person name="Froufe H.J.C."/>
            <person name="Egas C."/>
            <person name="Albuquerque L."/>
        </authorList>
    </citation>
    <scope>NUCLEOTIDE SEQUENCE [LARGE SCALE GENOMIC DNA]</scope>
    <source>
        <strain evidence="18 19">YIM 72238</strain>
    </source>
</reference>
<evidence type="ECO:0000256" key="13">
    <source>
        <dbReference type="PIRSR" id="PIRSR618044-1"/>
    </source>
</evidence>
<feature type="active site" description="Proton acceptor" evidence="13">
    <location>
        <position position="80"/>
    </location>
</feature>
<dbReference type="InterPro" id="IPR001967">
    <property type="entry name" value="Peptidase_S11_N"/>
</dbReference>
<evidence type="ECO:0000256" key="9">
    <source>
        <dbReference type="ARBA" id="ARBA00022960"/>
    </source>
</evidence>
<dbReference type="SUPFAM" id="SSF69189">
    <property type="entry name" value="Penicillin-binding protein associated domain"/>
    <property type="match status" value="1"/>
</dbReference>
<keyword evidence="11" id="KW-0961">Cell wall biogenesis/degradation</keyword>
<comment type="pathway">
    <text evidence="2">Cell wall biogenesis; peptidoglycan biosynthesis.</text>
</comment>
<evidence type="ECO:0000256" key="11">
    <source>
        <dbReference type="ARBA" id="ARBA00023316"/>
    </source>
</evidence>
<keyword evidence="10" id="KW-0573">Peptidoglycan synthesis</keyword>
<dbReference type="GO" id="GO:0071555">
    <property type="term" value="P:cell wall organization"/>
    <property type="evidence" value="ECO:0007669"/>
    <property type="project" value="UniProtKB-KW"/>
</dbReference>
<feature type="binding site" evidence="14">
    <location>
        <position position="242"/>
    </location>
    <ligand>
        <name>substrate</name>
    </ligand>
</feature>
<name>A0A554W841_9BURK</name>
<gene>
    <name evidence="18" type="primary">dacC</name>
    <name evidence="18" type="ORF">Talka_01459</name>
</gene>
<evidence type="ECO:0000256" key="14">
    <source>
        <dbReference type="PIRSR" id="PIRSR618044-2"/>
    </source>
</evidence>
<keyword evidence="16" id="KW-0812">Transmembrane</keyword>
<dbReference type="InterPro" id="IPR018044">
    <property type="entry name" value="Peptidase_S11"/>
</dbReference>
<evidence type="ECO:0000256" key="12">
    <source>
        <dbReference type="ARBA" id="ARBA00034000"/>
    </source>
</evidence>
<dbReference type="UniPathway" id="UPA00219"/>
<keyword evidence="5 18" id="KW-0121">Carboxypeptidase</keyword>
<evidence type="ECO:0000256" key="10">
    <source>
        <dbReference type="ARBA" id="ARBA00022984"/>
    </source>
</evidence>
<organism evidence="18 19">
    <name type="scientific">Tepidimonas alkaliphilus</name>
    <dbReference type="NCBI Taxonomy" id="2588942"/>
    <lineage>
        <taxon>Bacteria</taxon>
        <taxon>Pseudomonadati</taxon>
        <taxon>Pseudomonadota</taxon>
        <taxon>Betaproteobacteria</taxon>
        <taxon>Burkholderiales</taxon>
        <taxon>Tepidimonas</taxon>
    </lineage>
</organism>
<dbReference type="InterPro" id="IPR012338">
    <property type="entry name" value="Beta-lactam/transpept-like"/>
</dbReference>
<feature type="transmembrane region" description="Helical" evidence="16">
    <location>
        <begin position="21"/>
        <end position="40"/>
    </location>
</feature>
<dbReference type="Pfam" id="PF00768">
    <property type="entry name" value="Peptidase_S11"/>
    <property type="match status" value="1"/>
</dbReference>
<dbReference type="EC" id="3.4.16.4" evidence="4"/>
<evidence type="ECO:0000256" key="7">
    <source>
        <dbReference type="ARBA" id="ARBA00022729"/>
    </source>
</evidence>
<dbReference type="PANTHER" id="PTHR21581:SF6">
    <property type="entry name" value="TRAFFICKING PROTEIN PARTICLE COMPLEX SUBUNIT 12"/>
    <property type="match status" value="1"/>
</dbReference>
<dbReference type="AlphaFoldDB" id="A0A554W841"/>
<comment type="catalytic activity">
    <reaction evidence="12">
        <text>Preferential cleavage: (Ac)2-L-Lys-D-Ala-|-D-Ala. Also transpeptidation of peptidyl-alanyl moieties that are N-acyl substituents of D-alanine.</text>
        <dbReference type="EC" id="3.4.16.4"/>
    </reaction>
</comment>
<dbReference type="InterPro" id="IPR015956">
    <property type="entry name" value="Peniciliin-bd_prot_C_sf"/>
</dbReference>
<keyword evidence="6" id="KW-0645">Protease</keyword>
<proteinExistence type="inferred from homology"/>
<dbReference type="PANTHER" id="PTHR21581">
    <property type="entry name" value="D-ALANYL-D-ALANINE CARBOXYPEPTIDASE"/>
    <property type="match status" value="1"/>
</dbReference>
<feature type="active site" evidence="13">
    <location>
        <position position="137"/>
    </location>
</feature>
<accession>A0A554W841</accession>
<dbReference type="EMBL" id="VJNB01000006">
    <property type="protein sequence ID" value="TSE19739.1"/>
    <property type="molecule type" value="Genomic_DNA"/>
</dbReference>
<evidence type="ECO:0000256" key="3">
    <source>
        <dbReference type="ARBA" id="ARBA00007164"/>
    </source>
</evidence>
<dbReference type="SMART" id="SM00936">
    <property type="entry name" value="PBP5_C"/>
    <property type="match status" value="1"/>
</dbReference>
<dbReference type="InterPro" id="IPR037167">
    <property type="entry name" value="Peptidase_S11_C_sf"/>
</dbReference>
<keyword evidence="7" id="KW-0732">Signal</keyword>
<evidence type="ECO:0000256" key="6">
    <source>
        <dbReference type="ARBA" id="ARBA00022670"/>
    </source>
</evidence>
<comment type="similarity">
    <text evidence="3 15">Belongs to the peptidase S11 family.</text>
</comment>
<dbReference type="Pfam" id="PF07943">
    <property type="entry name" value="PBP5_C"/>
    <property type="match status" value="1"/>
</dbReference>
<sequence>MQEAIGRLWWCVRGKAARMQGLVRLGWVALMVAWSASAVAQQPQPPEIAARAWLLYDATAAQVLAAKDADEPMEPASLTKLMTAYLVFDALKSGRLTLQQTLPVSERAWKMPGSRMFIEPRMQVPVEDLLKGMIVQSGNDATVALAEGVAGSVERFVELMNQQARALGLTRTTYKNPEGLTAPGHLTTARDLATLAARLMQDFPEYVGYYAIQRYRYPGTPAANDTNRNLLLFRDPTVDGLKTGHTAAAGYCLVATARRPVPGLGEGAAGQRRLISVVLGAASENARAAESQKLLNWGYTAFEAVRLSAPGEPVATAPVWKGRSSTVKLGRPGGVVVALPAGQAKGWRTELVRPDPLVAPLQAGQPLGTLRVLSPGGQTLAEVPLQVLETVEEAGLLGRWWGALRLWIR</sequence>
<evidence type="ECO:0000313" key="19">
    <source>
        <dbReference type="Proteomes" id="UP000315736"/>
    </source>
</evidence>
<protein>
    <recommendedName>
        <fullName evidence="4">serine-type D-Ala-D-Ala carboxypeptidase</fullName>
        <ecNumber evidence="4">3.4.16.4</ecNumber>
    </recommendedName>
</protein>
<feature type="active site" description="Acyl-ester intermediate" evidence="13">
    <location>
        <position position="77"/>
    </location>
</feature>
<dbReference type="GO" id="GO:0009002">
    <property type="term" value="F:serine-type D-Ala-D-Ala carboxypeptidase activity"/>
    <property type="evidence" value="ECO:0007669"/>
    <property type="project" value="UniProtKB-EC"/>
</dbReference>
<keyword evidence="16" id="KW-1133">Transmembrane helix</keyword>
<comment type="caution">
    <text evidence="18">The sequence shown here is derived from an EMBL/GenBank/DDBJ whole genome shotgun (WGS) entry which is preliminary data.</text>
</comment>
<dbReference type="PRINTS" id="PR00725">
    <property type="entry name" value="DADACBPTASE1"/>
</dbReference>
<comment type="function">
    <text evidence="1">Removes C-terminal D-alanyl residues from sugar-peptide cell wall precursors.</text>
</comment>
<evidence type="ECO:0000256" key="15">
    <source>
        <dbReference type="RuleBase" id="RU004016"/>
    </source>
</evidence>
<dbReference type="GO" id="GO:0008360">
    <property type="term" value="P:regulation of cell shape"/>
    <property type="evidence" value="ECO:0007669"/>
    <property type="project" value="UniProtKB-KW"/>
</dbReference>
<dbReference type="Gene3D" id="3.40.710.10">
    <property type="entry name" value="DD-peptidase/beta-lactamase superfamily"/>
    <property type="match status" value="1"/>
</dbReference>
<dbReference type="InterPro" id="IPR012907">
    <property type="entry name" value="Peptidase_S11_C"/>
</dbReference>
<keyword evidence="16" id="KW-0472">Membrane</keyword>
<keyword evidence="8 18" id="KW-0378">Hydrolase</keyword>
<evidence type="ECO:0000256" key="16">
    <source>
        <dbReference type="SAM" id="Phobius"/>
    </source>
</evidence>
<evidence type="ECO:0000256" key="2">
    <source>
        <dbReference type="ARBA" id="ARBA00004752"/>
    </source>
</evidence>
<dbReference type="Proteomes" id="UP000315736">
    <property type="component" value="Unassembled WGS sequence"/>
</dbReference>
<dbReference type="SUPFAM" id="SSF56601">
    <property type="entry name" value="beta-lactamase/transpeptidase-like"/>
    <property type="match status" value="1"/>
</dbReference>
<dbReference type="Gene3D" id="2.60.410.10">
    <property type="entry name" value="D-Ala-D-Ala carboxypeptidase, C-terminal domain"/>
    <property type="match status" value="1"/>
</dbReference>
<evidence type="ECO:0000256" key="1">
    <source>
        <dbReference type="ARBA" id="ARBA00003217"/>
    </source>
</evidence>
<dbReference type="GO" id="GO:0006508">
    <property type="term" value="P:proteolysis"/>
    <property type="evidence" value="ECO:0007669"/>
    <property type="project" value="UniProtKB-KW"/>
</dbReference>
<evidence type="ECO:0000256" key="5">
    <source>
        <dbReference type="ARBA" id="ARBA00022645"/>
    </source>
</evidence>
<feature type="domain" description="Peptidase S11 D-Ala-D-Ala carboxypeptidase A C-terminal" evidence="17">
    <location>
        <begin position="302"/>
        <end position="393"/>
    </location>
</feature>
<evidence type="ECO:0000313" key="18">
    <source>
        <dbReference type="EMBL" id="TSE19739.1"/>
    </source>
</evidence>
<keyword evidence="19" id="KW-1185">Reference proteome</keyword>